<keyword evidence="2" id="KW-1185">Reference proteome</keyword>
<accession>A0A2T0JRX0</accession>
<gene>
    <name evidence="1" type="ORF">CLV67_13464</name>
</gene>
<name>A0A2T0JRX0_9ACTN</name>
<evidence type="ECO:0000313" key="2">
    <source>
        <dbReference type="Proteomes" id="UP000239415"/>
    </source>
</evidence>
<comment type="caution">
    <text evidence="1">The sequence shown here is derived from an EMBL/GenBank/DDBJ whole genome shotgun (WGS) entry which is preliminary data.</text>
</comment>
<sequence>MVAHRGGLVVERPELTVGIVRAVSRPDGLELELLARRPLDRRDAVQRQADIRAGVTGPPPAPRRLLPEYDEGLDLRVGWLDADGRAHWEYGSWSSSSGDHFEGVEGPSFRTLIRFPPMFDRVSVALAWPEIGFPETVLELPLPDRATVERETVSIWEAPLRVRHPRVALNHRDGTHPVETPAVEAGRIAAAPQVLSRGGEAVVVLTSLTAAGRYLYLGVCSIAEGEQGETAAAEAFPPGPEPARPGASIAVVTGQEAVWVPTFSGSAGGGDRSFRSEGEFVVARPDTDVLTLLVTWPSAGLAEVLVDVPLTTA</sequence>
<evidence type="ECO:0000313" key="1">
    <source>
        <dbReference type="EMBL" id="PRX10179.1"/>
    </source>
</evidence>
<proteinExistence type="predicted"/>
<dbReference type="EMBL" id="PVMZ01000034">
    <property type="protein sequence ID" value="PRX10179.1"/>
    <property type="molecule type" value="Genomic_DNA"/>
</dbReference>
<organism evidence="1 2">
    <name type="scientific">Actinoplanes italicus</name>
    <dbReference type="NCBI Taxonomy" id="113567"/>
    <lineage>
        <taxon>Bacteria</taxon>
        <taxon>Bacillati</taxon>
        <taxon>Actinomycetota</taxon>
        <taxon>Actinomycetes</taxon>
        <taxon>Micromonosporales</taxon>
        <taxon>Micromonosporaceae</taxon>
        <taxon>Actinoplanes</taxon>
    </lineage>
</organism>
<reference evidence="1 2" key="1">
    <citation type="submission" date="2018-03" db="EMBL/GenBank/DDBJ databases">
        <title>Genomic Encyclopedia of Archaeal and Bacterial Type Strains, Phase II (KMG-II): from individual species to whole genera.</title>
        <authorList>
            <person name="Goeker M."/>
        </authorList>
    </citation>
    <scope>NUCLEOTIDE SEQUENCE [LARGE SCALE GENOMIC DNA]</scope>
    <source>
        <strain evidence="1 2">DSM 43146</strain>
    </source>
</reference>
<dbReference type="AlphaFoldDB" id="A0A2T0JRX0"/>
<dbReference type="Proteomes" id="UP000239415">
    <property type="component" value="Unassembled WGS sequence"/>
</dbReference>
<protein>
    <submittedName>
        <fullName evidence="1">Uncharacterized protein</fullName>
    </submittedName>
</protein>